<protein>
    <submittedName>
        <fullName evidence="1">Uncharacterized protein</fullName>
    </submittedName>
</protein>
<organism evidence="1 2">
    <name type="scientific">Saccharomycopsis crataegensis</name>
    <dbReference type="NCBI Taxonomy" id="43959"/>
    <lineage>
        <taxon>Eukaryota</taxon>
        <taxon>Fungi</taxon>
        <taxon>Dikarya</taxon>
        <taxon>Ascomycota</taxon>
        <taxon>Saccharomycotina</taxon>
        <taxon>Saccharomycetes</taxon>
        <taxon>Saccharomycopsidaceae</taxon>
        <taxon>Saccharomycopsis</taxon>
    </lineage>
</organism>
<name>A0AAV5QQP8_9ASCO</name>
<accession>A0AAV5QQP8</accession>
<reference evidence="1 2" key="1">
    <citation type="journal article" date="2023" name="Elife">
        <title>Identification of key yeast species and microbe-microbe interactions impacting larval growth of Drosophila in the wild.</title>
        <authorList>
            <person name="Mure A."/>
            <person name="Sugiura Y."/>
            <person name="Maeda R."/>
            <person name="Honda K."/>
            <person name="Sakurai N."/>
            <person name="Takahashi Y."/>
            <person name="Watada M."/>
            <person name="Katoh T."/>
            <person name="Gotoh A."/>
            <person name="Gotoh Y."/>
            <person name="Taniguchi I."/>
            <person name="Nakamura K."/>
            <person name="Hayashi T."/>
            <person name="Katayama T."/>
            <person name="Uemura T."/>
            <person name="Hattori Y."/>
        </authorList>
    </citation>
    <scope>NUCLEOTIDE SEQUENCE [LARGE SCALE GENOMIC DNA]</scope>
    <source>
        <strain evidence="1 2">SC-9</strain>
    </source>
</reference>
<comment type="caution">
    <text evidence="1">The sequence shown here is derived from an EMBL/GenBank/DDBJ whole genome shotgun (WGS) entry which is preliminary data.</text>
</comment>
<gene>
    <name evidence="1" type="ORF">DASC09_043990</name>
</gene>
<dbReference type="RefSeq" id="XP_064854070.1">
    <property type="nucleotide sequence ID" value="XM_064997998.1"/>
</dbReference>
<dbReference type="GeneID" id="90075049"/>
<proteinExistence type="predicted"/>
<keyword evidence="2" id="KW-1185">Reference proteome</keyword>
<evidence type="ECO:0000313" key="2">
    <source>
        <dbReference type="Proteomes" id="UP001360560"/>
    </source>
</evidence>
<evidence type="ECO:0000313" key="1">
    <source>
        <dbReference type="EMBL" id="GMM37074.1"/>
    </source>
</evidence>
<dbReference type="Proteomes" id="UP001360560">
    <property type="component" value="Unassembled WGS sequence"/>
</dbReference>
<sequence>MVSPHDHDKRSAVLLTSRWFFAKSGKGSPIAKLAVTDLFDEQPYLSDFVGRLAFTHFGHIKVKPNLLELALDNWPEDKTYYMKAPQGMATEFGLPEYVRLNHVQQGPDLNLCPVQFGDSLENSLKSKYKCLIKSEDDETHTAPLVFTAIDNRGAVIDKSPLIRQYNDLLVPSNETKNVSKLLRKIFSIKVKEPKDFLQYELDYKDVNSFRVSQIGRLDKLFRSLKPHDLQYIKNNKVRTLLTENYQTLLHNSANSVPLATCSKDLPPDYVKKLRGKVMSIKEMQVLLQELQIIANKTRFDIQFAVYLLRRFFRNPTPLIHQQILQVLTYLWNTKHSYLDYYSHSKKHTKESTKITFYTHTVPIGKKGGYIIGYLILFNGKIIDSRTDITKSHEGRPIKHQWVADSLAITRTLQRIDMMYPQIDAMSFRIEHITGYSSNEGVVDEIYTQRCYRTPMFRHLSHYTLSGQPLVMEVIKEADNPARLLTSRVGAKTSERILTSKALSSGFKFSSSPVSSPSTGKGVIQQDFDKKFTSITETPRAKFLIKIRNLPSKTTEDIQTAIIPEFTMPLLPKADKGNIYKKTSNTLTRFSFYVKAGYYYR</sequence>
<dbReference type="AlphaFoldDB" id="A0AAV5QQP8"/>
<dbReference type="EMBL" id="BTFZ01000011">
    <property type="protein sequence ID" value="GMM37074.1"/>
    <property type="molecule type" value="Genomic_DNA"/>
</dbReference>